<sequence>IVGENTFPLSFNLMKPYPGIKLNEEQKVFNYKLSRARRVAGNAFGILANRFRFLYTTSDAEHERVTSFVKAACVLHNYLCAVLM</sequence>
<dbReference type="InterPro" id="IPR027806">
    <property type="entry name" value="HARBI1_dom"/>
</dbReference>
<dbReference type="EMBL" id="ABJB010618156">
    <property type="status" value="NOT_ANNOTATED_CDS"/>
    <property type="molecule type" value="Genomic_DNA"/>
</dbReference>
<dbReference type="AlphaFoldDB" id="A0A1S4LIR5"/>
<accession>A0A1S4LIR5</accession>
<comment type="cofactor">
    <cofactor evidence="1">
        <name>a divalent metal cation</name>
        <dbReference type="ChEBI" id="CHEBI:60240"/>
    </cofactor>
</comment>
<dbReference type="OrthoDB" id="6480886at2759"/>
<reference evidence="3" key="2">
    <citation type="submission" date="2020-05" db="UniProtKB">
        <authorList>
            <consortium name="EnsemblMetazoa"/>
        </authorList>
    </citation>
    <scope>IDENTIFICATION</scope>
    <source>
        <strain evidence="3">wikel</strain>
    </source>
</reference>
<dbReference type="Pfam" id="PF13359">
    <property type="entry name" value="DDE_Tnp_4"/>
    <property type="match status" value="1"/>
</dbReference>
<dbReference type="GO" id="GO:0046872">
    <property type="term" value="F:metal ion binding"/>
    <property type="evidence" value="ECO:0007669"/>
    <property type="project" value="UniProtKB-KW"/>
</dbReference>
<keyword evidence="2" id="KW-0479">Metal-binding</keyword>
<evidence type="ECO:0000256" key="1">
    <source>
        <dbReference type="ARBA" id="ARBA00001968"/>
    </source>
</evidence>
<dbReference type="InParanoid" id="A0A1S4LIR5"/>
<name>A0A1S4LIR5_IXOSC</name>
<proteinExistence type="predicted"/>
<dbReference type="Proteomes" id="UP000001555">
    <property type="component" value="Unassembled WGS sequence"/>
</dbReference>
<reference evidence="4" key="1">
    <citation type="submission" date="2008-03" db="EMBL/GenBank/DDBJ databases">
        <title>Annotation of Ixodes scapularis.</title>
        <authorList>
            <consortium name="Ixodes scapularis Genome Project Consortium"/>
            <person name="Caler E."/>
            <person name="Hannick L.I."/>
            <person name="Bidwell S."/>
            <person name="Joardar V."/>
            <person name="Thiagarajan M."/>
            <person name="Amedeo P."/>
            <person name="Galinsky K.J."/>
            <person name="Schobel S."/>
            <person name="Inman J."/>
            <person name="Hostetler J."/>
            <person name="Miller J."/>
            <person name="Hammond M."/>
            <person name="Megy K."/>
            <person name="Lawson D."/>
            <person name="Kodira C."/>
            <person name="Sutton G."/>
            <person name="Meyer J."/>
            <person name="Hill C.A."/>
            <person name="Birren B."/>
            <person name="Nene V."/>
            <person name="Collins F."/>
            <person name="Alarcon-Chaidez F."/>
            <person name="Wikel S."/>
            <person name="Strausberg R."/>
        </authorList>
    </citation>
    <scope>NUCLEOTIDE SEQUENCE [LARGE SCALE GENOMIC DNA]</scope>
    <source>
        <strain evidence="4">Wikel</strain>
    </source>
</reference>
<keyword evidence="4" id="KW-1185">Reference proteome</keyword>
<dbReference type="EnsemblMetazoa" id="ISCW014674-RA">
    <property type="protein sequence ID" value="ISCW014674-PA"/>
    <property type="gene ID" value="ISCW014674"/>
</dbReference>
<evidence type="ECO:0000313" key="4">
    <source>
        <dbReference type="Proteomes" id="UP000001555"/>
    </source>
</evidence>
<organism evidence="3 4">
    <name type="scientific">Ixodes scapularis</name>
    <name type="common">Black-legged tick</name>
    <name type="synonym">Deer tick</name>
    <dbReference type="NCBI Taxonomy" id="6945"/>
    <lineage>
        <taxon>Eukaryota</taxon>
        <taxon>Metazoa</taxon>
        <taxon>Ecdysozoa</taxon>
        <taxon>Arthropoda</taxon>
        <taxon>Chelicerata</taxon>
        <taxon>Arachnida</taxon>
        <taxon>Acari</taxon>
        <taxon>Parasitiformes</taxon>
        <taxon>Ixodida</taxon>
        <taxon>Ixodoidea</taxon>
        <taxon>Ixodidae</taxon>
        <taxon>Ixodinae</taxon>
        <taxon>Ixodes</taxon>
    </lineage>
</organism>
<protein>
    <submittedName>
        <fullName evidence="3">Uncharacterized protein</fullName>
    </submittedName>
</protein>
<dbReference type="VEuPathDB" id="VectorBase:ISCI014674"/>
<dbReference type="VEuPathDB" id="VectorBase:ISCW014674"/>
<evidence type="ECO:0000256" key="2">
    <source>
        <dbReference type="ARBA" id="ARBA00022723"/>
    </source>
</evidence>
<evidence type="ECO:0000313" key="3">
    <source>
        <dbReference type="EnsemblMetazoa" id="ISCW014674-PA"/>
    </source>
</evidence>
<dbReference type="VEuPathDB" id="VectorBase:ISCP_025526"/>